<dbReference type="PATRIC" id="fig|1123269.5.peg.799"/>
<gene>
    <name evidence="1" type="ORF">NX02_04080</name>
</gene>
<name>W0A690_9SPHN</name>
<evidence type="ECO:0000313" key="1">
    <source>
        <dbReference type="EMBL" id="AHE52566.1"/>
    </source>
</evidence>
<reference evidence="1 2" key="1">
    <citation type="submission" date="2013-07" db="EMBL/GenBank/DDBJ databases">
        <title>Completed genome of Sphingomonas sanxanigenens NX02.</title>
        <authorList>
            <person name="Ma T."/>
            <person name="Huang H."/>
            <person name="Wu M."/>
            <person name="Li X."/>
            <person name="Li G."/>
        </authorList>
    </citation>
    <scope>NUCLEOTIDE SEQUENCE [LARGE SCALE GENOMIC DNA]</scope>
    <source>
        <strain evidence="1 2">NX02</strain>
    </source>
</reference>
<sequence>MASSISICNMALAEIGADAIASLEEESVSARECARAFDQCLGELLEMAEWGFAERRTALAELPNDRPGEWQHAYALPADLANAIRVRRADARAPDAAPISFLIAGGKLYCDVAPALFDYGRASVSPAELPALLVRALVLEIAARIAFPVKKDGRLKEGLIRQAEVARARAIADDENRNPRRVPHYTSPVDAARLGWEVA</sequence>
<protein>
    <submittedName>
        <fullName evidence="1">Uncharacterized protein</fullName>
    </submittedName>
</protein>
<dbReference type="OrthoDB" id="7278537at2"/>
<dbReference type="EMBL" id="CP006644">
    <property type="protein sequence ID" value="AHE52566.1"/>
    <property type="molecule type" value="Genomic_DNA"/>
</dbReference>
<dbReference type="AlphaFoldDB" id="W0A690"/>
<dbReference type="HOGENOM" id="CLU_098962_0_0_5"/>
<dbReference type="eggNOG" id="ENOG5032V6V">
    <property type="taxonomic scope" value="Bacteria"/>
</dbReference>
<dbReference type="KEGG" id="ssan:NX02_04080"/>
<dbReference type="STRING" id="1123269.NX02_04080"/>
<evidence type="ECO:0000313" key="2">
    <source>
        <dbReference type="Proteomes" id="UP000018851"/>
    </source>
</evidence>
<organism evidence="1 2">
    <name type="scientific">Sphingomonas sanxanigenens DSM 19645 = NX02</name>
    <dbReference type="NCBI Taxonomy" id="1123269"/>
    <lineage>
        <taxon>Bacteria</taxon>
        <taxon>Pseudomonadati</taxon>
        <taxon>Pseudomonadota</taxon>
        <taxon>Alphaproteobacteria</taxon>
        <taxon>Sphingomonadales</taxon>
        <taxon>Sphingomonadaceae</taxon>
        <taxon>Sphingomonas</taxon>
    </lineage>
</organism>
<dbReference type="Proteomes" id="UP000018851">
    <property type="component" value="Chromosome"/>
</dbReference>
<proteinExistence type="predicted"/>
<accession>W0A690</accession>
<keyword evidence="2" id="KW-1185">Reference proteome</keyword>
<dbReference type="RefSeq" id="WP_025290870.1">
    <property type="nucleotide sequence ID" value="NZ_CP006644.1"/>
</dbReference>